<feature type="chain" id="PRO_5039334104" evidence="8">
    <location>
        <begin position="18"/>
        <end position="111"/>
    </location>
</feature>
<reference evidence="10 11" key="1">
    <citation type="submission" date="2017-01" db="EMBL/GenBank/DDBJ databases">
        <title>Genome analysis of Paenibacillus selenitrireducens ES3-24.</title>
        <authorList>
            <person name="Xu D."/>
            <person name="Yao R."/>
            <person name="Zheng S."/>
        </authorList>
    </citation>
    <scope>NUCLEOTIDE SEQUENCE [LARGE SCALE GENOMIC DNA]</scope>
    <source>
        <strain evidence="10 11">ES3-24</strain>
    </source>
</reference>
<feature type="binding site" description="axial binding residue" evidence="7">
    <location>
        <position position="88"/>
    </location>
    <ligand>
        <name>heme c</name>
        <dbReference type="ChEBI" id="CHEBI:61717"/>
    </ligand>
    <ligandPart>
        <name>Fe</name>
        <dbReference type="ChEBI" id="CHEBI:18248"/>
    </ligandPart>
</feature>
<dbReference type="Pfam" id="PF13442">
    <property type="entry name" value="Cytochrome_CBB3"/>
    <property type="match status" value="1"/>
</dbReference>
<comment type="caution">
    <text evidence="10">The sequence shown here is derived from an EMBL/GenBank/DDBJ whole genome shotgun (WGS) entry which is preliminary data.</text>
</comment>
<feature type="domain" description="Cytochrome c" evidence="9">
    <location>
        <begin position="36"/>
        <end position="111"/>
    </location>
</feature>
<dbReference type="Proteomes" id="UP000190188">
    <property type="component" value="Unassembled WGS sequence"/>
</dbReference>
<organism evidence="10 11">
    <name type="scientific">Paenibacillus selenitireducens</name>
    <dbReference type="NCBI Taxonomy" id="1324314"/>
    <lineage>
        <taxon>Bacteria</taxon>
        <taxon>Bacillati</taxon>
        <taxon>Bacillota</taxon>
        <taxon>Bacilli</taxon>
        <taxon>Bacillales</taxon>
        <taxon>Paenibacillaceae</taxon>
        <taxon>Paenibacillus</taxon>
    </lineage>
</organism>
<dbReference type="GO" id="GO:0020037">
    <property type="term" value="F:heme binding"/>
    <property type="evidence" value="ECO:0007669"/>
    <property type="project" value="InterPro"/>
</dbReference>
<dbReference type="OrthoDB" id="7933886at2"/>
<dbReference type="GO" id="GO:0016020">
    <property type="term" value="C:membrane"/>
    <property type="evidence" value="ECO:0007669"/>
    <property type="project" value="InterPro"/>
</dbReference>
<feature type="binding site" description="covalent" evidence="6">
    <location>
        <position position="52"/>
    </location>
    <ligand>
        <name>heme c</name>
        <dbReference type="ChEBI" id="CHEBI:61717"/>
    </ligand>
</feature>
<evidence type="ECO:0000313" key="11">
    <source>
        <dbReference type="Proteomes" id="UP000190188"/>
    </source>
</evidence>
<evidence type="ECO:0000256" key="4">
    <source>
        <dbReference type="ARBA" id="ARBA00022982"/>
    </source>
</evidence>
<gene>
    <name evidence="10" type="ORF">BVG16_09085</name>
</gene>
<dbReference type="SUPFAM" id="SSF46626">
    <property type="entry name" value="Cytochrome c"/>
    <property type="match status" value="1"/>
</dbReference>
<dbReference type="PROSITE" id="PS51007">
    <property type="entry name" value="CYTC"/>
    <property type="match status" value="1"/>
</dbReference>
<keyword evidence="11" id="KW-1185">Reference proteome</keyword>
<evidence type="ECO:0000256" key="5">
    <source>
        <dbReference type="ARBA" id="ARBA00023004"/>
    </source>
</evidence>
<proteinExistence type="predicted"/>
<dbReference type="PANTHER" id="PTHR37823">
    <property type="entry name" value="CYTOCHROME C-553-LIKE"/>
    <property type="match status" value="1"/>
</dbReference>
<keyword evidence="4" id="KW-0249">Electron transport</keyword>
<evidence type="ECO:0000256" key="6">
    <source>
        <dbReference type="PIRSR" id="PIRSR000025-1"/>
    </source>
</evidence>
<keyword evidence="2 6" id="KW-0349">Heme</keyword>
<dbReference type="PROSITE" id="PS51257">
    <property type="entry name" value="PROKAR_LIPOPROTEIN"/>
    <property type="match status" value="1"/>
</dbReference>
<dbReference type="InterPro" id="IPR051811">
    <property type="entry name" value="Cytochrome_c550/c551-like"/>
</dbReference>
<sequence length="111" mass="11857">MKAKLSVVLLFITVLVATGCGQGASNQTKRTADSTPAEAEAAAIYKKQCLACHAADLSGRVGPNLQEVGSKWSEEQLADIIRDGAKGMPAFKKVLQTEEIDSLATWLSNHR</sequence>
<evidence type="ECO:0000259" key="9">
    <source>
        <dbReference type="PROSITE" id="PS51007"/>
    </source>
</evidence>
<evidence type="ECO:0000256" key="8">
    <source>
        <dbReference type="SAM" id="SignalP"/>
    </source>
</evidence>
<dbReference type="PANTHER" id="PTHR37823:SF4">
    <property type="entry name" value="MENAQUINOL-CYTOCHROME C REDUCTASE CYTOCHROME B_C SUBUNIT"/>
    <property type="match status" value="1"/>
</dbReference>
<feature type="binding site" description="covalent" evidence="6">
    <location>
        <position position="49"/>
    </location>
    <ligand>
        <name>heme c</name>
        <dbReference type="ChEBI" id="CHEBI:61717"/>
    </ligand>
</feature>
<keyword evidence="8" id="KW-0732">Signal</keyword>
<protein>
    <submittedName>
        <fullName evidence="10">Cytochrome C551</fullName>
    </submittedName>
</protein>
<comment type="PTM">
    <text evidence="6">Binds 1 heme c group covalently per subunit.</text>
</comment>
<evidence type="ECO:0000256" key="1">
    <source>
        <dbReference type="ARBA" id="ARBA00022448"/>
    </source>
</evidence>
<feature type="signal peptide" evidence="8">
    <location>
        <begin position="1"/>
        <end position="17"/>
    </location>
</feature>
<dbReference type="GO" id="GO:0009055">
    <property type="term" value="F:electron transfer activity"/>
    <property type="evidence" value="ECO:0007669"/>
    <property type="project" value="InterPro"/>
</dbReference>
<dbReference type="EMBL" id="MSZX01000003">
    <property type="protein sequence ID" value="OPA79236.1"/>
    <property type="molecule type" value="Genomic_DNA"/>
</dbReference>
<keyword evidence="1" id="KW-0813">Transport</keyword>
<dbReference type="AlphaFoldDB" id="A0A1T2XHQ3"/>
<keyword evidence="3 7" id="KW-0479">Metal-binding</keyword>
<evidence type="ECO:0000313" key="10">
    <source>
        <dbReference type="EMBL" id="OPA79236.1"/>
    </source>
</evidence>
<dbReference type="InterPro" id="IPR012218">
    <property type="entry name" value="Cyt_c_BACSU-c550-type"/>
</dbReference>
<feature type="binding site" description="axial binding residue" evidence="7">
    <location>
        <position position="53"/>
    </location>
    <ligand>
        <name>heme c</name>
        <dbReference type="ChEBI" id="CHEBI:61717"/>
    </ligand>
    <ligandPart>
        <name>Fe</name>
        <dbReference type="ChEBI" id="CHEBI:18248"/>
    </ligandPart>
</feature>
<keyword evidence="5 7" id="KW-0408">Iron</keyword>
<dbReference type="InterPro" id="IPR009056">
    <property type="entry name" value="Cyt_c-like_dom"/>
</dbReference>
<dbReference type="STRING" id="1324314.BVG16_09085"/>
<evidence type="ECO:0000256" key="2">
    <source>
        <dbReference type="ARBA" id="ARBA00022617"/>
    </source>
</evidence>
<dbReference type="GO" id="GO:0005506">
    <property type="term" value="F:iron ion binding"/>
    <property type="evidence" value="ECO:0007669"/>
    <property type="project" value="InterPro"/>
</dbReference>
<evidence type="ECO:0000256" key="3">
    <source>
        <dbReference type="ARBA" id="ARBA00022723"/>
    </source>
</evidence>
<dbReference type="Gene3D" id="1.10.760.10">
    <property type="entry name" value="Cytochrome c-like domain"/>
    <property type="match status" value="1"/>
</dbReference>
<name>A0A1T2XHQ3_9BACL</name>
<dbReference type="InterPro" id="IPR036909">
    <property type="entry name" value="Cyt_c-like_dom_sf"/>
</dbReference>
<dbReference type="PIRSF" id="PIRSF000025">
    <property type="entry name" value="Cytc_Bsub_c550"/>
    <property type="match status" value="1"/>
</dbReference>
<evidence type="ECO:0000256" key="7">
    <source>
        <dbReference type="PIRSR" id="PIRSR000025-2"/>
    </source>
</evidence>
<accession>A0A1T2XHQ3</accession>